<dbReference type="InterPro" id="IPR049258">
    <property type="entry name" value="ODAD1_CC"/>
</dbReference>
<dbReference type="EMBL" id="GL433869">
    <property type="protein sequence ID" value="EFN51049.1"/>
    <property type="molecule type" value="Genomic_DNA"/>
</dbReference>
<dbReference type="PANTHER" id="PTHR21694:SF18">
    <property type="entry name" value="COILED-COIL DOMAIN-CONTAINING PROTEIN 63"/>
    <property type="match status" value="1"/>
</dbReference>
<feature type="region of interest" description="Disordered" evidence="3">
    <location>
        <begin position="265"/>
        <end position="292"/>
    </location>
</feature>
<gene>
    <name evidence="5" type="ORF">CHLNCDRAFT_141556</name>
</gene>
<dbReference type="Proteomes" id="UP000008141">
    <property type="component" value="Unassembled WGS sequence"/>
</dbReference>
<evidence type="ECO:0000313" key="6">
    <source>
        <dbReference type="Proteomes" id="UP000008141"/>
    </source>
</evidence>
<dbReference type="RefSeq" id="XP_005843151.1">
    <property type="nucleotide sequence ID" value="XM_005843089.1"/>
</dbReference>
<protein>
    <recommendedName>
        <fullName evidence="4">ODAD1 central coiled coil region domain-containing protein</fullName>
    </recommendedName>
</protein>
<dbReference type="InParanoid" id="E1ZT41"/>
<keyword evidence="1 2" id="KW-0175">Coiled coil</keyword>
<feature type="coiled-coil region" evidence="2">
    <location>
        <begin position="108"/>
        <end position="156"/>
    </location>
</feature>
<evidence type="ECO:0000256" key="3">
    <source>
        <dbReference type="SAM" id="MobiDB-lite"/>
    </source>
</evidence>
<proteinExistence type="predicted"/>
<dbReference type="Pfam" id="PF21773">
    <property type="entry name" value="ODAD1_CC"/>
    <property type="match status" value="2"/>
</dbReference>
<evidence type="ECO:0000256" key="1">
    <source>
        <dbReference type="ARBA" id="ARBA00023054"/>
    </source>
</evidence>
<accession>E1ZT41</accession>
<feature type="domain" description="ODAD1 central coiled coil region" evidence="4">
    <location>
        <begin position="291"/>
        <end position="434"/>
    </location>
</feature>
<feature type="compositionally biased region" description="Gly residues" evidence="3">
    <location>
        <begin position="502"/>
        <end position="512"/>
    </location>
</feature>
<dbReference type="GeneID" id="17350464"/>
<dbReference type="InterPro" id="IPR051876">
    <property type="entry name" value="ODA-DC/CCD"/>
</dbReference>
<keyword evidence="6" id="KW-1185">Reference proteome</keyword>
<dbReference type="STRING" id="554065.E1ZT41"/>
<feature type="coiled-coil region" evidence="2">
    <location>
        <begin position="339"/>
        <end position="366"/>
    </location>
</feature>
<dbReference type="OMA" id="NQYRIMK"/>
<dbReference type="eggNOG" id="ENOG502QSIU">
    <property type="taxonomic scope" value="Eukaryota"/>
</dbReference>
<name>E1ZT41_CHLVA</name>
<feature type="compositionally biased region" description="Low complexity" evidence="3">
    <location>
        <begin position="277"/>
        <end position="292"/>
    </location>
</feature>
<dbReference type="KEGG" id="cvr:CHLNCDRAFT_141556"/>
<dbReference type="OrthoDB" id="512229at2759"/>
<feature type="domain" description="ODAD1 central coiled coil region" evidence="4">
    <location>
        <begin position="119"/>
        <end position="245"/>
    </location>
</feature>
<reference evidence="5 6" key="1">
    <citation type="journal article" date="2010" name="Plant Cell">
        <title>The Chlorella variabilis NC64A genome reveals adaptation to photosymbiosis, coevolution with viruses, and cryptic sex.</title>
        <authorList>
            <person name="Blanc G."/>
            <person name="Duncan G."/>
            <person name="Agarkova I."/>
            <person name="Borodovsky M."/>
            <person name="Gurnon J."/>
            <person name="Kuo A."/>
            <person name="Lindquist E."/>
            <person name="Lucas S."/>
            <person name="Pangilinan J."/>
            <person name="Polle J."/>
            <person name="Salamov A."/>
            <person name="Terry A."/>
            <person name="Yamada T."/>
            <person name="Dunigan D.D."/>
            <person name="Grigoriev I.V."/>
            <person name="Claverie J.M."/>
            <person name="Van Etten J.L."/>
        </authorList>
    </citation>
    <scope>NUCLEOTIDE SEQUENCE [LARGE SCALE GENOMIC DNA]</scope>
    <source>
        <strain evidence="5 6">NC64A</strain>
    </source>
</reference>
<dbReference type="PANTHER" id="PTHR21694">
    <property type="entry name" value="COILED-COIL DOMAIN-CONTAINING PROTEIN 63"/>
    <property type="match status" value="1"/>
</dbReference>
<dbReference type="AlphaFoldDB" id="E1ZT41"/>
<feature type="region of interest" description="Disordered" evidence="3">
    <location>
        <begin position="497"/>
        <end position="542"/>
    </location>
</feature>
<evidence type="ECO:0000256" key="2">
    <source>
        <dbReference type="SAM" id="Coils"/>
    </source>
</evidence>
<evidence type="ECO:0000313" key="5">
    <source>
        <dbReference type="EMBL" id="EFN51049.1"/>
    </source>
</evidence>
<sequence>MPPATAPAAAAAPPRPADNAQFLRKQRAAIEVIAADNLKLKEEFMLENKFSVNPTTQTAAALIANLQEQADVYVVKITEEQRLKAELEHGVEALKGRIGEQRVQMGGINNSAQQYTKVQRRIRVLENRLQQASVRYNEAAARSRALRARIDSLRRERLLFDELAGKLQRGLARQKGEMVEVIARIAESHEAREKALILQVQVKAQADKDVANYEAEWRQLTDIVEQDRHSREAQRARDIAAREDQMAQLFRQEFAPASKRRSALVRSTAAGGGGDAAGAQGEPAEGNAAAAAATAPERVKQLKAALSKVLVATGVEDADELLAALVEGEEANFSLFNYVNDLSAEVDKLKDSIGSLRVEVERHRAETVAAANDDRSQALRALGAELVAVEEAAEGYEGKHSQAVATVNSLRAAVLDMFNRCGCATPAVLELLGEGGEGVTDKNLIQYLGVLEQRTNELLAQYSLLAADGSDAAAGERAADVLTGKRQGEAPLQYVIEQPSTGSGGSGVGPGGVASLTASRSGTGGGTAAAAAGAADDERPLSRGSLAARVSRAVALKTDTAVKIKAVRAARLTGHGGGR</sequence>
<organism evidence="6">
    <name type="scientific">Chlorella variabilis</name>
    <name type="common">Green alga</name>
    <dbReference type="NCBI Taxonomy" id="554065"/>
    <lineage>
        <taxon>Eukaryota</taxon>
        <taxon>Viridiplantae</taxon>
        <taxon>Chlorophyta</taxon>
        <taxon>core chlorophytes</taxon>
        <taxon>Trebouxiophyceae</taxon>
        <taxon>Chlorellales</taxon>
        <taxon>Chlorellaceae</taxon>
        <taxon>Chlorella clade</taxon>
        <taxon>Chlorella</taxon>
    </lineage>
</organism>
<evidence type="ECO:0000259" key="4">
    <source>
        <dbReference type="Pfam" id="PF21773"/>
    </source>
</evidence>